<dbReference type="InterPro" id="IPR042253">
    <property type="entry name" value="Pglycerate_mutase_ApgM_sf"/>
</dbReference>
<evidence type="ECO:0000259" key="6">
    <source>
        <dbReference type="Pfam" id="PF01676"/>
    </source>
</evidence>
<dbReference type="Gene3D" id="3.40.720.10">
    <property type="entry name" value="Alkaline Phosphatase, subunit A"/>
    <property type="match status" value="2"/>
</dbReference>
<accession>A0A7C4CCH6</accession>
<dbReference type="GO" id="GO:0004619">
    <property type="term" value="F:phosphoglycerate mutase activity"/>
    <property type="evidence" value="ECO:0007669"/>
    <property type="project" value="UniProtKB-EC"/>
</dbReference>
<dbReference type="NCBIfam" id="NF003160">
    <property type="entry name" value="PRK04135.1"/>
    <property type="match status" value="1"/>
</dbReference>
<dbReference type="Pfam" id="PF01676">
    <property type="entry name" value="Metalloenzyme"/>
    <property type="match status" value="1"/>
</dbReference>
<proteinExistence type="inferred from homology"/>
<comment type="similarity">
    <text evidence="4">Belongs to the BPG-independent phosphoglycerate mutase family. A-PGAM subfamily.</text>
</comment>
<gene>
    <name evidence="7" type="ORF">ENS41_08740</name>
</gene>
<keyword evidence="5" id="KW-0324">Glycolysis</keyword>
<dbReference type="InterPro" id="IPR017850">
    <property type="entry name" value="Alkaline_phosphatase_core_sf"/>
</dbReference>
<name>A0A7C4CCH6_UNCW3</name>
<dbReference type="InterPro" id="IPR006124">
    <property type="entry name" value="Metalloenzyme"/>
</dbReference>
<dbReference type="GO" id="GO:0046872">
    <property type="term" value="F:metal ion binding"/>
    <property type="evidence" value="ECO:0007669"/>
    <property type="project" value="InterPro"/>
</dbReference>
<protein>
    <submittedName>
        <fullName evidence="7">2,3-bisphosphoglycerate-independent phosphoglycerate mutase</fullName>
    </submittedName>
</protein>
<evidence type="ECO:0000256" key="5">
    <source>
        <dbReference type="ARBA" id="ARBA00023152"/>
    </source>
</evidence>
<dbReference type="InterPro" id="IPR004456">
    <property type="entry name" value="Pglycerate_mutase_ApgM"/>
</dbReference>
<dbReference type="AlphaFoldDB" id="A0A7C4CCH6"/>
<dbReference type="NCBIfam" id="TIGR00306">
    <property type="entry name" value="apgM"/>
    <property type="match status" value="1"/>
</dbReference>
<dbReference type="PIRSF" id="PIRSF006392">
    <property type="entry name" value="IPGAM_arch"/>
    <property type="match status" value="1"/>
</dbReference>
<comment type="catalytic activity">
    <reaction evidence="1">
        <text>(2R)-2-phosphoglycerate = (2R)-3-phosphoglycerate</text>
        <dbReference type="Rhea" id="RHEA:15901"/>
        <dbReference type="ChEBI" id="CHEBI:58272"/>
        <dbReference type="ChEBI" id="CHEBI:58289"/>
        <dbReference type="EC" id="5.4.2.12"/>
    </reaction>
</comment>
<sequence>MSVSLIENLAVQNEQKILLVVLDGLGGLPKAGKTELEAAWTPNLDRLAAASGLGLLVPVAPGVTPGSGPAHLALFGYDPVEFQVGRGVLEALGVGLSPGPHDLCARANFCTVDAEGKLISRRAVSEGRRLTTEECVQLCTSLSRVASGIEDVEVVVRPGKEHRFVVMFSGAGLAAELSDSDPGHEGVAAEGIRPLTEGAVKAARIANEFVRLCRAELSTRERANSVLLRGWAFPPVLATLRERYKLSAACIAAYPMYRGLARLVGMDVLECDETWDDEIEQIRLNRSRYDFFFIHLKEFDKAGEDGDFDRKVELIERFDGDILPQLVDLDMDVLCITGDHSTPAVMGGHSWHSVPFLLHSRYVRPQVQVDQFAERACARGSLGRIAAKDLMALLLAHSLKLTKFGA</sequence>
<dbReference type="CDD" id="cd16011">
    <property type="entry name" value="iPGM_like"/>
    <property type="match status" value="1"/>
</dbReference>
<organism evidence="7">
    <name type="scientific">candidate division WOR-3 bacterium</name>
    <dbReference type="NCBI Taxonomy" id="2052148"/>
    <lineage>
        <taxon>Bacteria</taxon>
        <taxon>Bacteria division WOR-3</taxon>
    </lineage>
</organism>
<evidence type="ECO:0000256" key="4">
    <source>
        <dbReference type="ARBA" id="ARBA00005524"/>
    </source>
</evidence>
<evidence type="ECO:0000256" key="2">
    <source>
        <dbReference type="ARBA" id="ARBA00002315"/>
    </source>
</evidence>
<dbReference type="PANTHER" id="PTHR31209:SF0">
    <property type="entry name" value="METALLOENZYME DOMAIN-CONTAINING PROTEIN"/>
    <property type="match status" value="1"/>
</dbReference>
<comment type="pathway">
    <text evidence="3">Carbohydrate degradation.</text>
</comment>
<dbReference type="SUPFAM" id="SSF53649">
    <property type="entry name" value="Alkaline phosphatase-like"/>
    <property type="match status" value="1"/>
</dbReference>
<comment type="function">
    <text evidence="2">Catalyzes the interconversion of 2-phosphoglycerate and 3-phosphoglycerate.</text>
</comment>
<dbReference type="Gene3D" id="3.30.70.2130">
    <property type="entry name" value="Metalloenzyme domain"/>
    <property type="match status" value="1"/>
</dbReference>
<dbReference type="Pfam" id="PF10143">
    <property type="entry name" value="PhosphMutase"/>
    <property type="match status" value="1"/>
</dbReference>
<evidence type="ECO:0000256" key="3">
    <source>
        <dbReference type="ARBA" id="ARBA00004921"/>
    </source>
</evidence>
<reference evidence="7" key="1">
    <citation type="journal article" date="2020" name="mSystems">
        <title>Genome- and Community-Level Interaction Insights into Carbon Utilization and Element Cycling Functions of Hydrothermarchaeota in Hydrothermal Sediment.</title>
        <authorList>
            <person name="Zhou Z."/>
            <person name="Liu Y."/>
            <person name="Xu W."/>
            <person name="Pan J."/>
            <person name="Luo Z.H."/>
            <person name="Li M."/>
        </authorList>
    </citation>
    <scope>NUCLEOTIDE SEQUENCE [LARGE SCALE GENOMIC DNA]</scope>
    <source>
        <strain evidence="7">SpSt-488</strain>
    </source>
</reference>
<evidence type="ECO:0000256" key="1">
    <source>
        <dbReference type="ARBA" id="ARBA00000370"/>
    </source>
</evidence>
<comment type="caution">
    <text evidence="7">The sequence shown here is derived from an EMBL/GenBank/DDBJ whole genome shotgun (WGS) entry which is preliminary data.</text>
</comment>
<feature type="domain" description="Metalloenzyme" evidence="6">
    <location>
        <begin position="15"/>
        <end position="395"/>
    </location>
</feature>
<evidence type="ECO:0000313" key="7">
    <source>
        <dbReference type="EMBL" id="HGK29013.1"/>
    </source>
</evidence>
<dbReference type="EMBL" id="DSUT01000184">
    <property type="protein sequence ID" value="HGK29013.1"/>
    <property type="molecule type" value="Genomic_DNA"/>
</dbReference>
<dbReference type="GO" id="GO:0006096">
    <property type="term" value="P:glycolytic process"/>
    <property type="evidence" value="ECO:0007669"/>
    <property type="project" value="UniProtKB-KW"/>
</dbReference>
<dbReference type="PANTHER" id="PTHR31209">
    <property type="entry name" value="COFACTOR-INDEPENDENT PHOSPHOGLYCERATE MUTASE"/>
    <property type="match status" value="1"/>
</dbReference>